<evidence type="ECO:0000256" key="2">
    <source>
        <dbReference type="ARBA" id="ARBA00022692"/>
    </source>
</evidence>
<dbReference type="RefSeq" id="WP_219160395.1">
    <property type="nucleotide sequence ID" value="NZ_JAHWGL010000083.1"/>
</dbReference>
<feature type="transmembrane region" description="Helical" evidence="5">
    <location>
        <begin position="279"/>
        <end position="299"/>
    </location>
</feature>
<feature type="transmembrane region" description="Helical" evidence="5">
    <location>
        <begin position="209"/>
        <end position="228"/>
    </location>
</feature>
<evidence type="ECO:0000256" key="5">
    <source>
        <dbReference type="SAM" id="Phobius"/>
    </source>
</evidence>
<dbReference type="GO" id="GO:0016874">
    <property type="term" value="F:ligase activity"/>
    <property type="evidence" value="ECO:0007669"/>
    <property type="project" value="UniProtKB-KW"/>
</dbReference>
<feature type="transmembrane region" description="Helical" evidence="5">
    <location>
        <begin position="41"/>
        <end position="68"/>
    </location>
</feature>
<dbReference type="PANTHER" id="PTHR37422">
    <property type="entry name" value="TEICHURONIC ACID BIOSYNTHESIS PROTEIN TUAE"/>
    <property type="match status" value="1"/>
</dbReference>
<evidence type="ECO:0000256" key="1">
    <source>
        <dbReference type="ARBA" id="ARBA00004141"/>
    </source>
</evidence>
<dbReference type="EMBL" id="JAHWGL010000083">
    <property type="protein sequence ID" value="MBW3130192.1"/>
    <property type="molecule type" value="Genomic_DNA"/>
</dbReference>
<feature type="transmembrane region" description="Helical" evidence="5">
    <location>
        <begin position="433"/>
        <end position="450"/>
    </location>
</feature>
<name>A0ABS6X300_9BACT</name>
<keyword evidence="4 5" id="KW-0472">Membrane</keyword>
<feature type="transmembrane region" description="Helical" evidence="5">
    <location>
        <begin position="17"/>
        <end position="35"/>
    </location>
</feature>
<feature type="transmembrane region" description="Helical" evidence="5">
    <location>
        <begin position="169"/>
        <end position="189"/>
    </location>
</feature>
<organism evidence="7 8">
    <name type="scientific">Hymenobacter profundi</name>
    <dbReference type="NCBI Taxonomy" id="1982110"/>
    <lineage>
        <taxon>Bacteria</taxon>
        <taxon>Pseudomonadati</taxon>
        <taxon>Bacteroidota</taxon>
        <taxon>Cytophagia</taxon>
        <taxon>Cytophagales</taxon>
        <taxon>Hymenobacteraceae</taxon>
        <taxon>Hymenobacter</taxon>
    </lineage>
</organism>
<keyword evidence="3 5" id="KW-1133">Transmembrane helix</keyword>
<gene>
    <name evidence="7" type="ORF">KYK14_16635</name>
</gene>
<feature type="transmembrane region" description="Helical" evidence="5">
    <location>
        <begin position="456"/>
        <end position="473"/>
    </location>
</feature>
<feature type="domain" description="O-antigen ligase-related" evidence="6">
    <location>
        <begin position="245"/>
        <end position="408"/>
    </location>
</feature>
<dbReference type="Proteomes" id="UP000826188">
    <property type="component" value="Unassembled WGS sequence"/>
</dbReference>
<evidence type="ECO:0000313" key="7">
    <source>
        <dbReference type="EMBL" id="MBW3130192.1"/>
    </source>
</evidence>
<evidence type="ECO:0000256" key="4">
    <source>
        <dbReference type="ARBA" id="ARBA00023136"/>
    </source>
</evidence>
<comment type="subcellular location">
    <subcellularLocation>
        <location evidence="1">Membrane</location>
        <topology evidence="1">Multi-pass membrane protein</topology>
    </subcellularLocation>
</comment>
<feature type="transmembrane region" description="Helical" evidence="5">
    <location>
        <begin position="240"/>
        <end position="258"/>
    </location>
</feature>
<evidence type="ECO:0000259" key="6">
    <source>
        <dbReference type="Pfam" id="PF04932"/>
    </source>
</evidence>
<keyword evidence="2 5" id="KW-0812">Transmembrane</keyword>
<dbReference type="PANTHER" id="PTHR37422:SF13">
    <property type="entry name" value="LIPOPOLYSACCHARIDE BIOSYNTHESIS PROTEIN PA4999-RELATED"/>
    <property type="match status" value="1"/>
</dbReference>
<proteinExistence type="predicted"/>
<accession>A0ABS6X300</accession>
<comment type="caution">
    <text evidence="7">The sequence shown here is derived from an EMBL/GenBank/DDBJ whole genome shotgun (WGS) entry which is preliminary data.</text>
</comment>
<evidence type="ECO:0000313" key="8">
    <source>
        <dbReference type="Proteomes" id="UP000826188"/>
    </source>
</evidence>
<sequence length="490" mass="55160">MIRLLQWLRPADELQRIFLLFVLLLIGGGALIPLADSPLTLLPAVVVLGVAVLAIEWRLIYYLFLLVLAFSREISIGGGFSMDMPSEPLMLLLLGSVAVTLILQPDALPRREVLHPLVILLGLGYIWAGATTLFSVDTLKSVKFLLAKTWYIGPFLFGTLLLLRNRAMVWRISGLYVTGVCVTVVYSLVRHATRGFTFDSINWSVEPFYFNHVTYATVLALLLPYTIYGARAARQRIGRWAWSGAAALLFMGLLVTYTRASLLSVPIAGLYYFVLRYRLTRLVLLGTVVGALSAVLYFVHENNYMLYAPDFEKTVFNGKNFSKHLEATYKLEDMSGMERVYRWVAAARMIDDKPLTGSGPSTFYPEYKRYTVWSFHTYVSDNPERSTTHNYFLLLLAEQGIPGFVLFALVLAAALLLCERLYHQSARPENRHIVLAASLSLVIIIFHLFLNELIEVDKIGSFFFIALAILIRMQTWLSGEIVNGETVSGE</sequence>
<reference evidence="7 8" key="1">
    <citation type="submission" date="2021-07" db="EMBL/GenBank/DDBJ databases">
        <title>Hymenobacter profundi sp. nov., isolated from deep-sea water.</title>
        <authorList>
            <person name="Kim M.K."/>
        </authorList>
    </citation>
    <scope>NUCLEOTIDE SEQUENCE [LARGE SCALE GENOMIC DNA]</scope>
    <source>
        <strain evidence="7 8">M2</strain>
    </source>
</reference>
<feature type="transmembrane region" description="Helical" evidence="5">
    <location>
        <begin position="401"/>
        <end position="421"/>
    </location>
</feature>
<keyword evidence="8" id="KW-1185">Reference proteome</keyword>
<feature type="transmembrane region" description="Helical" evidence="5">
    <location>
        <begin position="113"/>
        <end position="133"/>
    </location>
</feature>
<dbReference type="Pfam" id="PF04932">
    <property type="entry name" value="Wzy_C"/>
    <property type="match status" value="1"/>
</dbReference>
<keyword evidence="7" id="KW-0436">Ligase</keyword>
<protein>
    <submittedName>
        <fullName evidence="7">O-antigen ligase family protein</fullName>
    </submittedName>
</protein>
<dbReference type="InterPro" id="IPR051533">
    <property type="entry name" value="WaaL-like"/>
</dbReference>
<feature type="transmembrane region" description="Helical" evidence="5">
    <location>
        <begin position="145"/>
        <end position="163"/>
    </location>
</feature>
<evidence type="ECO:0000256" key="3">
    <source>
        <dbReference type="ARBA" id="ARBA00022989"/>
    </source>
</evidence>
<dbReference type="InterPro" id="IPR007016">
    <property type="entry name" value="O-antigen_ligase-rel_domated"/>
</dbReference>